<evidence type="ECO:0000313" key="2">
    <source>
        <dbReference type="Proteomes" id="UP000182894"/>
    </source>
</evidence>
<keyword evidence="2" id="KW-1185">Reference proteome</keyword>
<proteinExistence type="predicted"/>
<evidence type="ECO:0000313" key="1">
    <source>
        <dbReference type="EMBL" id="SDH91462.1"/>
    </source>
</evidence>
<reference evidence="2" key="1">
    <citation type="submission" date="2016-10" db="EMBL/GenBank/DDBJ databases">
        <authorList>
            <person name="Varghese N."/>
            <person name="Submissions S."/>
        </authorList>
    </citation>
    <scope>NUCLEOTIDE SEQUENCE [LARGE SCALE GENOMIC DNA]</scope>
    <source>
        <strain evidence="2">ATCC 700689</strain>
    </source>
</reference>
<dbReference type="AlphaFoldDB" id="A0A1G8GAM4"/>
<sequence length="42" mass="4628">MQYIRLGHSGLEVSRLCLGTVNMGTPDWKWSGALGNQQKPPT</sequence>
<dbReference type="InterPro" id="IPR036812">
    <property type="entry name" value="NAD(P)_OxRdtase_dom_sf"/>
</dbReference>
<dbReference type="Proteomes" id="UP000182894">
    <property type="component" value="Unassembled WGS sequence"/>
</dbReference>
<protein>
    <submittedName>
        <fullName evidence="1">Uncharacterized protein</fullName>
    </submittedName>
</protein>
<accession>A0A1G8GAM4</accession>
<dbReference type="STRING" id="89065.SAMN05216605_10971"/>
<gene>
    <name evidence="1" type="ORF">SAMN05216605_10971</name>
</gene>
<dbReference type="Gene3D" id="3.20.20.100">
    <property type="entry name" value="NADP-dependent oxidoreductase domain"/>
    <property type="match status" value="1"/>
</dbReference>
<organism evidence="1 2">
    <name type="scientific">Pseudomonas abietaniphila</name>
    <dbReference type="NCBI Taxonomy" id="89065"/>
    <lineage>
        <taxon>Bacteria</taxon>
        <taxon>Pseudomonadati</taxon>
        <taxon>Pseudomonadota</taxon>
        <taxon>Gammaproteobacteria</taxon>
        <taxon>Pseudomonadales</taxon>
        <taxon>Pseudomonadaceae</taxon>
        <taxon>Pseudomonas</taxon>
    </lineage>
</organism>
<name>A0A1G8GAM4_9PSED</name>
<dbReference type="SUPFAM" id="SSF51430">
    <property type="entry name" value="NAD(P)-linked oxidoreductase"/>
    <property type="match status" value="1"/>
</dbReference>
<dbReference type="EMBL" id="FNCO01000009">
    <property type="protein sequence ID" value="SDH91462.1"/>
    <property type="molecule type" value="Genomic_DNA"/>
</dbReference>